<accession>A0A6A7FQC7</accession>
<dbReference type="PROSITE" id="PS00798">
    <property type="entry name" value="ALDOKETO_REDUCTASE_1"/>
    <property type="match status" value="1"/>
</dbReference>
<feature type="site" description="Lowers pKa of active site Tyr" evidence="6">
    <location>
        <position position="67"/>
    </location>
</feature>
<dbReference type="PIRSF" id="PIRSF000097">
    <property type="entry name" value="AKR"/>
    <property type="match status" value="1"/>
</dbReference>
<name>A0A6A7FQC7_9CRUS</name>
<dbReference type="InterPro" id="IPR018170">
    <property type="entry name" value="Aldo/ket_reductase_CS"/>
</dbReference>
<evidence type="ECO:0000256" key="5">
    <source>
        <dbReference type="PIRSR" id="PIRSR000097-2"/>
    </source>
</evidence>
<feature type="binding site" evidence="5">
    <location>
        <position position="101"/>
    </location>
    <ligand>
        <name>substrate</name>
    </ligand>
</feature>
<sequence>MPILGLGTYQITNKEAIHTVVEAALSAGYRHIDTASGYQNEQLIGVALKELLPKFGLTRQDVFITSKIGPNFAGETELVLNCLEQSLVNLGTEYLDLCLIHWPGNFKLDVTDPRNKSLRLITWKALESVYTKGLVKAIGVSNYEIRHLEELKQCEVFPHVNQVELHPHYPQSSLLQYCKENNVALQAYSSLGTRDHCHKLLSDDTVVAVAAAVGRTPAQVLLCWALQQNIGVLPKSTKPGHIASNIECLEHSLSREQLQALSTLETSCKYSWDPKSVV</sequence>
<dbReference type="SUPFAM" id="SSF51430">
    <property type="entry name" value="NAD(P)-linked oxidoreductase"/>
    <property type="match status" value="1"/>
</dbReference>
<dbReference type="PANTHER" id="PTHR43827:SF3">
    <property type="entry name" value="NADP-DEPENDENT OXIDOREDUCTASE DOMAIN-CONTAINING PROTEIN"/>
    <property type="match status" value="1"/>
</dbReference>
<keyword evidence="2" id="KW-0521">NADP</keyword>
<evidence type="ECO:0000313" key="8">
    <source>
        <dbReference type="EMBL" id="LAC20801.1"/>
    </source>
</evidence>
<dbReference type="FunFam" id="3.20.20.100:FF:000002">
    <property type="entry name" value="2,5-diketo-D-gluconic acid reductase A"/>
    <property type="match status" value="1"/>
</dbReference>
<dbReference type="GO" id="GO:0016616">
    <property type="term" value="F:oxidoreductase activity, acting on the CH-OH group of donors, NAD or NADP as acceptor"/>
    <property type="evidence" value="ECO:0007669"/>
    <property type="project" value="UniProtKB-ARBA"/>
</dbReference>
<protein>
    <submittedName>
        <fullName evidence="8">Uncharacterized oxidoreductase YtbE-like isoform X2</fullName>
    </submittedName>
</protein>
<dbReference type="CDD" id="cd19136">
    <property type="entry name" value="AKR_DrGR-like"/>
    <property type="match status" value="1"/>
</dbReference>
<dbReference type="InterPro" id="IPR020471">
    <property type="entry name" value="AKR"/>
</dbReference>
<evidence type="ECO:0000256" key="4">
    <source>
        <dbReference type="PIRSR" id="PIRSR000097-1"/>
    </source>
</evidence>
<evidence type="ECO:0000256" key="1">
    <source>
        <dbReference type="ARBA" id="ARBA00007905"/>
    </source>
</evidence>
<dbReference type="AlphaFoldDB" id="A0A6A7FQC7"/>
<keyword evidence="3" id="KW-0560">Oxidoreductase</keyword>
<evidence type="ECO:0000256" key="3">
    <source>
        <dbReference type="ARBA" id="ARBA00023002"/>
    </source>
</evidence>
<feature type="domain" description="NADP-dependent oxidoreductase" evidence="7">
    <location>
        <begin position="4"/>
        <end position="262"/>
    </location>
</feature>
<comment type="similarity">
    <text evidence="1">Belongs to the aldo/keto reductase family.</text>
</comment>
<organism evidence="8">
    <name type="scientific">Hirondellea gigas</name>
    <dbReference type="NCBI Taxonomy" id="1518452"/>
    <lineage>
        <taxon>Eukaryota</taxon>
        <taxon>Metazoa</taxon>
        <taxon>Ecdysozoa</taxon>
        <taxon>Arthropoda</taxon>
        <taxon>Crustacea</taxon>
        <taxon>Multicrustacea</taxon>
        <taxon>Malacostraca</taxon>
        <taxon>Eumalacostraca</taxon>
        <taxon>Peracarida</taxon>
        <taxon>Amphipoda</taxon>
        <taxon>Amphilochidea</taxon>
        <taxon>Lysianassida</taxon>
        <taxon>Lysianassidira</taxon>
        <taxon>Lysianassoidea</taxon>
        <taxon>Lysianassidae</taxon>
        <taxon>Hirondellea</taxon>
    </lineage>
</organism>
<dbReference type="Pfam" id="PF00248">
    <property type="entry name" value="Aldo_ket_red"/>
    <property type="match status" value="1"/>
</dbReference>
<feature type="active site" description="Proton donor" evidence="4">
    <location>
        <position position="38"/>
    </location>
</feature>
<evidence type="ECO:0000256" key="6">
    <source>
        <dbReference type="PIRSR" id="PIRSR000097-3"/>
    </source>
</evidence>
<dbReference type="PANTHER" id="PTHR43827">
    <property type="entry name" value="2,5-DIKETO-D-GLUCONIC ACID REDUCTASE"/>
    <property type="match status" value="1"/>
</dbReference>
<dbReference type="PRINTS" id="PR00069">
    <property type="entry name" value="ALDKETRDTASE"/>
</dbReference>
<evidence type="ECO:0000256" key="2">
    <source>
        <dbReference type="ARBA" id="ARBA00022857"/>
    </source>
</evidence>
<evidence type="ECO:0000259" key="7">
    <source>
        <dbReference type="Pfam" id="PF00248"/>
    </source>
</evidence>
<dbReference type="Gene3D" id="3.20.20.100">
    <property type="entry name" value="NADP-dependent oxidoreductase domain"/>
    <property type="match status" value="1"/>
</dbReference>
<dbReference type="InterPro" id="IPR036812">
    <property type="entry name" value="NAD(P)_OxRdtase_dom_sf"/>
</dbReference>
<dbReference type="PROSITE" id="PS00062">
    <property type="entry name" value="ALDOKETO_REDUCTASE_2"/>
    <property type="match status" value="1"/>
</dbReference>
<proteinExistence type="evidence at transcript level"/>
<dbReference type="EMBL" id="IACT01001449">
    <property type="protein sequence ID" value="LAC20801.1"/>
    <property type="molecule type" value="mRNA"/>
</dbReference>
<reference evidence="8" key="1">
    <citation type="submission" date="2017-11" db="EMBL/GenBank/DDBJ databases">
        <title>The sensing device of the deep-sea amphipod.</title>
        <authorList>
            <person name="Kobayashi H."/>
            <person name="Nagahama T."/>
            <person name="Arai W."/>
            <person name="Sasagawa Y."/>
            <person name="Umeda M."/>
            <person name="Hayashi T."/>
            <person name="Nikaido I."/>
            <person name="Watanabe H."/>
            <person name="Oguri K."/>
            <person name="Kitazato H."/>
            <person name="Fujioka K."/>
            <person name="Kido Y."/>
            <person name="Takami H."/>
        </authorList>
    </citation>
    <scope>NUCLEOTIDE SEQUENCE</scope>
    <source>
        <tissue evidence="8">Whole body</tissue>
    </source>
</reference>
<dbReference type="InterPro" id="IPR023210">
    <property type="entry name" value="NADP_OxRdtase_dom"/>
</dbReference>